<comment type="caution">
    <text evidence="1">The sequence shown here is derived from an EMBL/GenBank/DDBJ whole genome shotgun (WGS) entry which is preliminary data.</text>
</comment>
<keyword evidence="2" id="KW-1185">Reference proteome</keyword>
<gene>
    <name evidence="1" type="ORF">A4A58_25800</name>
</gene>
<organism evidence="1 2">
    <name type="scientific">Tardiphaga robiniae</name>
    <dbReference type="NCBI Taxonomy" id="943830"/>
    <lineage>
        <taxon>Bacteria</taxon>
        <taxon>Pseudomonadati</taxon>
        <taxon>Pseudomonadota</taxon>
        <taxon>Alphaproteobacteria</taxon>
        <taxon>Hyphomicrobiales</taxon>
        <taxon>Nitrobacteraceae</taxon>
        <taxon>Tardiphaga</taxon>
    </lineage>
</organism>
<accession>A0A163ZR73</accession>
<dbReference type="STRING" id="943830.A4A58_25800"/>
<reference evidence="1 2" key="1">
    <citation type="submission" date="2016-03" db="EMBL/GenBank/DDBJ databases">
        <title>Microsymbionts genomes from the relict species Vavilovia formosa (Stev.) Fed.</title>
        <authorList>
            <person name="Kopat V."/>
            <person name="Chirak E."/>
            <person name="Kimeklis A."/>
            <person name="Andronov E."/>
        </authorList>
    </citation>
    <scope>NUCLEOTIDE SEQUENCE [LARGE SCALE GENOMIC DNA]</scope>
    <source>
        <strain evidence="1 2">Vaf07</strain>
    </source>
</reference>
<dbReference type="EMBL" id="LVYV01000008">
    <property type="protein sequence ID" value="KZD23766.1"/>
    <property type="molecule type" value="Genomic_DNA"/>
</dbReference>
<evidence type="ECO:0000313" key="2">
    <source>
        <dbReference type="Proteomes" id="UP000076574"/>
    </source>
</evidence>
<proteinExistence type="predicted"/>
<dbReference type="Proteomes" id="UP000076574">
    <property type="component" value="Unassembled WGS sequence"/>
</dbReference>
<name>A0A163ZR73_9BRAD</name>
<dbReference type="AlphaFoldDB" id="A0A163ZR73"/>
<sequence>MAYSIYGTPHGQPEKVCYGTVQTLDQTASELRKLREAGVLDVYAIGFDPETANLQKPPSDPKSN</sequence>
<protein>
    <submittedName>
        <fullName evidence="1">Uncharacterized protein</fullName>
    </submittedName>
</protein>
<evidence type="ECO:0000313" key="1">
    <source>
        <dbReference type="EMBL" id="KZD23766.1"/>
    </source>
</evidence>